<dbReference type="CDD" id="cd18032">
    <property type="entry name" value="DEXHc_RE_I_III_res"/>
    <property type="match status" value="1"/>
</dbReference>
<dbReference type="EMBL" id="QGKM01000133">
    <property type="protein sequence ID" value="PWQ92041.1"/>
    <property type="molecule type" value="Genomic_DNA"/>
</dbReference>
<dbReference type="RefSeq" id="WP_109840026.1">
    <property type="nucleotide sequence ID" value="NZ_QGKM01000133.1"/>
</dbReference>
<dbReference type="Pfam" id="PF00271">
    <property type="entry name" value="Helicase_C"/>
    <property type="match status" value="1"/>
</dbReference>
<proteinExistence type="predicted"/>
<feature type="domain" description="Helicase ATP-binding" evidence="1">
    <location>
        <begin position="175"/>
        <end position="384"/>
    </location>
</feature>
<dbReference type="InterPro" id="IPR013670">
    <property type="entry name" value="EcoEI_R_C_dom"/>
</dbReference>
<dbReference type="InterPro" id="IPR029464">
    <property type="entry name" value="HSDR_N"/>
</dbReference>
<dbReference type="AlphaFoldDB" id="A0A317C1I5"/>
<dbReference type="GO" id="GO:0005829">
    <property type="term" value="C:cytosol"/>
    <property type="evidence" value="ECO:0007669"/>
    <property type="project" value="TreeGrafter"/>
</dbReference>
<dbReference type="Pfam" id="PF08463">
    <property type="entry name" value="EcoEI_R_C"/>
    <property type="match status" value="1"/>
</dbReference>
<name>A0A317C1I5_9GAMM</name>
<dbReference type="PANTHER" id="PTHR47396">
    <property type="entry name" value="TYPE I RESTRICTION ENZYME ECOKI R PROTEIN"/>
    <property type="match status" value="1"/>
</dbReference>
<evidence type="ECO:0000259" key="1">
    <source>
        <dbReference type="PROSITE" id="PS51192"/>
    </source>
</evidence>
<evidence type="ECO:0000313" key="3">
    <source>
        <dbReference type="Proteomes" id="UP000245539"/>
    </source>
</evidence>
<dbReference type="PANTHER" id="PTHR47396:SF1">
    <property type="entry name" value="ATP-DEPENDENT HELICASE IRC3-RELATED"/>
    <property type="match status" value="1"/>
</dbReference>
<dbReference type="SMART" id="SM00487">
    <property type="entry name" value="DEXDc"/>
    <property type="match status" value="1"/>
</dbReference>
<dbReference type="NCBIfam" id="NF046051">
    <property type="entry name" value="restrict_EcoAI"/>
    <property type="match status" value="1"/>
</dbReference>
<dbReference type="Pfam" id="PF13588">
    <property type="entry name" value="HSDR_N_2"/>
    <property type="match status" value="1"/>
</dbReference>
<comment type="caution">
    <text evidence="2">The sequence shown here is derived from an EMBL/GenBank/DDBJ whole genome shotgun (WGS) entry which is preliminary data.</text>
</comment>
<dbReference type="GO" id="GO:0016787">
    <property type="term" value="F:hydrolase activity"/>
    <property type="evidence" value="ECO:0007669"/>
    <property type="project" value="InterPro"/>
</dbReference>
<dbReference type="Gene3D" id="3.90.1570.30">
    <property type="match status" value="1"/>
</dbReference>
<dbReference type="InterPro" id="IPR027417">
    <property type="entry name" value="P-loop_NTPase"/>
</dbReference>
<dbReference type="SUPFAM" id="SSF52540">
    <property type="entry name" value="P-loop containing nucleoside triphosphate hydrolases"/>
    <property type="match status" value="2"/>
</dbReference>
<keyword evidence="2" id="KW-0255">Endonuclease</keyword>
<keyword evidence="2" id="KW-0378">Hydrolase</keyword>
<dbReference type="Pfam" id="PF04851">
    <property type="entry name" value="ResIII"/>
    <property type="match status" value="1"/>
</dbReference>
<dbReference type="Gene3D" id="3.40.50.300">
    <property type="entry name" value="P-loop containing nucleotide triphosphate hydrolases"/>
    <property type="match status" value="2"/>
</dbReference>
<dbReference type="GO" id="GO:0005524">
    <property type="term" value="F:ATP binding"/>
    <property type="evidence" value="ECO:0007669"/>
    <property type="project" value="InterPro"/>
</dbReference>
<protein>
    <submittedName>
        <fullName evidence="2">Restriction endonuclease subunit R</fullName>
    </submittedName>
</protein>
<dbReference type="OrthoDB" id="9804086at2"/>
<accession>A0A317C1I5</accession>
<reference evidence="2 3" key="1">
    <citation type="submission" date="2018-05" db="EMBL/GenBank/DDBJ databases">
        <title>Leucothrix arctica sp. nov., isolated from Arctic seawater.</title>
        <authorList>
            <person name="Choi A."/>
            <person name="Baek K."/>
        </authorList>
    </citation>
    <scope>NUCLEOTIDE SEQUENCE [LARGE SCALE GENOMIC DNA]</scope>
    <source>
        <strain evidence="2 3">JCM 18388</strain>
    </source>
</reference>
<dbReference type="InterPro" id="IPR001650">
    <property type="entry name" value="Helicase_C-like"/>
</dbReference>
<sequence>MSRNESETRAELISPKLKSDGWGVIENSIIRREVGITAGRILGGGKRAKNLSADYVLEYQGRKLAAIEAKRENLSYTEGVRQAKDYAQRLQCRFAYATNGHDIYQIDMLTGKEQLVDRYLSPTELWRLCFAPETGKPEPDYTPIWRERFAQIPFECKGDWQPRYYQENAINQALEAMAQGKDRILLTLATGTGKTCIAFQMAWKLFNSRWSLQAAKNPSNAKKRPRILFLADRNVLTKQAYNDFGAFGEDAVVRITPGEIKKAKGVPKNASIFMAIFQTLMTDSAHNDNYDTNSDAEDEALLEDEDYTPPTITDTSNCNFRQYPEDFFDLIIIDECHRGGANDESSWRDILNYFAPAVQLGLTATPKRTDNADSYKYFGEPVYSYTLKEGINDGFLTPFKVFPIVGTMDEYVYTPGDAVTFKGEPEEGKVYKEGDFNRIIIMPQREQKRVQYWMDHINPHDKTIVFCATQEHAGMVRDFINQYAVKKGWTTNPNYCVRVTANDGAAGENDLRTFCDNEKTIPTILTSSRKLSTGVDARNVRNIVLMRECKNMIEFKQIIGRGTRVYDGKSYFTVYDFVKAHHNFADPEWDGDPLPPKGKDDEDQDPCDICNEHPCVCVCEVCGFNPCNCENATDDEPCSECGQSPCQCAGVDEPCSDCGDSPCSCDEGEGKSPRPEKIFITLKDGKVRQIQHIKSVLFMGADGDMITAKEFVEQLFGDLPRFFSDEDELRQIWSDPSTREKLLTDLHDAGYDDEKLDSMKDIVDAKDSDVYDLLSYVAYASETHTRKERVATAKPAIASEFTYKQIEFIDFILDKYIEDGVQELAAKKMRSLVELKYSTISDAAAEFGSPAAIRDTFIGFQKYLYE</sequence>
<dbReference type="InterPro" id="IPR006935">
    <property type="entry name" value="Helicase/UvrB_N"/>
</dbReference>
<dbReference type="InterPro" id="IPR014001">
    <property type="entry name" value="Helicase_ATP-bd"/>
</dbReference>
<dbReference type="GO" id="GO:0004519">
    <property type="term" value="F:endonuclease activity"/>
    <property type="evidence" value="ECO:0007669"/>
    <property type="project" value="UniProtKB-KW"/>
</dbReference>
<dbReference type="Proteomes" id="UP000245539">
    <property type="component" value="Unassembled WGS sequence"/>
</dbReference>
<dbReference type="GO" id="GO:0003677">
    <property type="term" value="F:DNA binding"/>
    <property type="evidence" value="ECO:0007669"/>
    <property type="project" value="InterPro"/>
</dbReference>
<keyword evidence="3" id="KW-1185">Reference proteome</keyword>
<organism evidence="2 3">
    <name type="scientific">Leucothrix pacifica</name>
    <dbReference type="NCBI Taxonomy" id="1247513"/>
    <lineage>
        <taxon>Bacteria</taxon>
        <taxon>Pseudomonadati</taxon>
        <taxon>Pseudomonadota</taxon>
        <taxon>Gammaproteobacteria</taxon>
        <taxon>Thiotrichales</taxon>
        <taxon>Thiotrichaceae</taxon>
        <taxon>Leucothrix</taxon>
    </lineage>
</organism>
<dbReference type="InterPro" id="IPR050742">
    <property type="entry name" value="Helicase_Restrict-Modif_Enz"/>
</dbReference>
<gene>
    <name evidence="2" type="ORF">DKW60_23245</name>
</gene>
<evidence type="ECO:0000313" key="2">
    <source>
        <dbReference type="EMBL" id="PWQ92041.1"/>
    </source>
</evidence>
<dbReference type="GO" id="GO:0006304">
    <property type="term" value="P:DNA modification"/>
    <property type="evidence" value="ECO:0007669"/>
    <property type="project" value="InterPro"/>
</dbReference>
<dbReference type="PROSITE" id="PS51192">
    <property type="entry name" value="HELICASE_ATP_BIND_1"/>
    <property type="match status" value="1"/>
</dbReference>
<keyword evidence="2" id="KW-0540">Nuclease</keyword>